<sequence>MDHADTATVLQMLGSTQMQHKLQMRHLFFQAVCPQVTSTALAVPKMQCTSASLCAPDFLPERIKGVYLSKSEMTLEITTVL</sequence>
<dbReference type="Proteomes" id="UP000694892">
    <property type="component" value="Chromosome 2S"/>
</dbReference>
<dbReference type="EMBL" id="CM004469">
    <property type="protein sequence ID" value="OCT92619.1"/>
    <property type="molecule type" value="Genomic_DNA"/>
</dbReference>
<evidence type="ECO:0000313" key="1">
    <source>
        <dbReference type="EMBL" id="OCT92619.1"/>
    </source>
</evidence>
<protein>
    <submittedName>
        <fullName evidence="1">Uncharacterized protein</fullName>
    </submittedName>
</protein>
<proteinExistence type="predicted"/>
<reference evidence="2" key="1">
    <citation type="journal article" date="2016" name="Nature">
        <title>Genome evolution in the allotetraploid frog Xenopus laevis.</title>
        <authorList>
            <person name="Session A.M."/>
            <person name="Uno Y."/>
            <person name="Kwon T."/>
            <person name="Chapman J.A."/>
            <person name="Toyoda A."/>
            <person name="Takahashi S."/>
            <person name="Fukui A."/>
            <person name="Hikosaka A."/>
            <person name="Suzuki A."/>
            <person name="Kondo M."/>
            <person name="van Heeringen S.J."/>
            <person name="Quigley I."/>
            <person name="Heinz S."/>
            <person name="Ogino H."/>
            <person name="Ochi H."/>
            <person name="Hellsten U."/>
            <person name="Lyons J.B."/>
            <person name="Simakov O."/>
            <person name="Putnam N."/>
            <person name="Stites J."/>
            <person name="Kuroki Y."/>
            <person name="Tanaka T."/>
            <person name="Michiue T."/>
            <person name="Watanabe M."/>
            <person name="Bogdanovic O."/>
            <person name="Lister R."/>
            <person name="Georgiou G."/>
            <person name="Paranjpe S.S."/>
            <person name="van Kruijsbergen I."/>
            <person name="Shu S."/>
            <person name="Carlson J."/>
            <person name="Kinoshita T."/>
            <person name="Ohta Y."/>
            <person name="Mawaribuchi S."/>
            <person name="Jenkins J."/>
            <person name="Grimwood J."/>
            <person name="Schmutz J."/>
            <person name="Mitros T."/>
            <person name="Mozaffari S.V."/>
            <person name="Suzuki Y."/>
            <person name="Haramoto Y."/>
            <person name="Yamamoto T.S."/>
            <person name="Takagi C."/>
            <person name="Heald R."/>
            <person name="Miller K."/>
            <person name="Haudenschild C."/>
            <person name="Kitzman J."/>
            <person name="Nakayama T."/>
            <person name="Izutsu Y."/>
            <person name="Robert J."/>
            <person name="Fortriede J."/>
            <person name="Burns K."/>
            <person name="Lotay V."/>
            <person name="Karimi K."/>
            <person name="Yasuoka Y."/>
            <person name="Dichmann D.S."/>
            <person name="Flajnik M.F."/>
            <person name="Houston D.W."/>
            <person name="Shendure J."/>
            <person name="DuPasquier L."/>
            <person name="Vize P.D."/>
            <person name="Zorn A.M."/>
            <person name="Ito M."/>
            <person name="Marcotte E.M."/>
            <person name="Wallingford J.B."/>
            <person name="Ito Y."/>
            <person name="Asashima M."/>
            <person name="Ueno N."/>
            <person name="Matsuda Y."/>
            <person name="Veenstra G.J."/>
            <person name="Fujiyama A."/>
            <person name="Harland R.M."/>
            <person name="Taira M."/>
            <person name="Rokhsar D.S."/>
        </authorList>
    </citation>
    <scope>NUCLEOTIDE SEQUENCE [LARGE SCALE GENOMIC DNA]</scope>
    <source>
        <strain evidence="2">J</strain>
    </source>
</reference>
<evidence type="ECO:0000313" key="2">
    <source>
        <dbReference type="Proteomes" id="UP000694892"/>
    </source>
</evidence>
<gene>
    <name evidence="1" type="ORF">XELAEV_18015676mg</name>
</gene>
<organism evidence="1 2">
    <name type="scientific">Xenopus laevis</name>
    <name type="common">African clawed frog</name>
    <dbReference type="NCBI Taxonomy" id="8355"/>
    <lineage>
        <taxon>Eukaryota</taxon>
        <taxon>Metazoa</taxon>
        <taxon>Chordata</taxon>
        <taxon>Craniata</taxon>
        <taxon>Vertebrata</taxon>
        <taxon>Euteleostomi</taxon>
        <taxon>Amphibia</taxon>
        <taxon>Batrachia</taxon>
        <taxon>Anura</taxon>
        <taxon>Pipoidea</taxon>
        <taxon>Pipidae</taxon>
        <taxon>Xenopodinae</taxon>
        <taxon>Xenopus</taxon>
        <taxon>Xenopus</taxon>
    </lineage>
</organism>
<dbReference type="AlphaFoldDB" id="A0A974DIH2"/>
<name>A0A974DIH2_XENLA</name>
<accession>A0A974DIH2</accession>